<feature type="compositionally biased region" description="Low complexity" evidence="2">
    <location>
        <begin position="6084"/>
        <end position="6121"/>
    </location>
</feature>
<feature type="compositionally biased region" description="Basic and acidic residues" evidence="2">
    <location>
        <begin position="6287"/>
        <end position="6296"/>
    </location>
</feature>
<feature type="compositionally biased region" description="Polar residues" evidence="2">
    <location>
        <begin position="674"/>
        <end position="685"/>
    </location>
</feature>
<feature type="compositionally biased region" description="Basic and acidic residues" evidence="2">
    <location>
        <begin position="5927"/>
        <end position="5965"/>
    </location>
</feature>
<feature type="compositionally biased region" description="Polar residues" evidence="2">
    <location>
        <begin position="1107"/>
        <end position="1118"/>
    </location>
</feature>
<feature type="compositionally biased region" description="Basic and acidic residues" evidence="2">
    <location>
        <begin position="6208"/>
        <end position="6224"/>
    </location>
</feature>
<feature type="compositionally biased region" description="Basic and acidic residues" evidence="2">
    <location>
        <begin position="5580"/>
        <end position="5652"/>
    </location>
</feature>
<accession>A0A9P0GW13</accession>
<keyword evidence="4" id="KW-1185">Reference proteome</keyword>
<feature type="compositionally biased region" description="Basic and acidic residues" evidence="2">
    <location>
        <begin position="1276"/>
        <end position="1293"/>
    </location>
</feature>
<sequence>MPDPLPLDTGPSIEPNSEPSAQRLLGVIDLSEPSALSYQELRAIHNSKEATEEDDLEIKIEAAKISRSEYEVDSSKNKKMVYTICLDESGLESDEELSYFCKESESRRQRSKRRSKNARRINNICPESTTVENDELIRELCDIISEDNNCTTGTRVRRNSSVNIIELSDEDSLDCFNATIDQHASCTEVKSEEEDSGDDIICVEDKTHNGSVSRETSQTLVHNNSTPAKDSDVSSIADSTNQMDLVESMLVPNECEVNRRSGDECLVTEPDTTVSTCSELDSGKIICVSKATSDENHSKNTDTTESKCTEIYSIKSTCDSKATSDENNVQKYDEISNRNILEGSIFHENSLTVDVLVSAESHCDNLIPQFQSSDDKIIRKKVDKQLMIRLEKIKHLETSKISDFKTKPIQSSVDSDYDSDKQLKKNIETSIGSKKEYSLSSYSDFEEKYLTNLMLSSDYESNVMDEKTADSNIALIQDTQIVQDGDIEVVARSAEIPQIAQKVIDIESASLSADEIQAVQRLSDNLITPPTETIQNVQDGEVSQCNIDSDINVTKTTHEEDVTSINPKSIDFQSDSVRSSQKVNDIKGQLIEDRDINIEAVDELIQVKQKESDVENSDHSTQEQQDNTTTLIEQEDSNADKDMFRLKQNVCGGEDTDDHPDSDVCSTQRHEDINTNPIDQESYSSESDRIQLEQKVCGGEDTKVSKENSDDHSDSDVCSTQQHEDINTNPIDQESYSSESDRIQLEQKVCGGEDTKVSEENSDDHSDSDVCSAQQHEDINTNPIDQKSYSSESDRIQLKQTVCDDKDTKVSDETSYHSNRENICLTLEHKEDNNPNLIKQKDINSESDLTQLKEKTIDDVDSMVCDENSDHSDSDIICSTQEHKNTDLANQEGSNSESDLAQFKAKIIDDEGSKVCDENSDHSDSDRICSTQEHKNTDLSNQEGSNSESDLIRLKEKIIDEDSKVGDENSDSILSTKEHKNTVCTNQEKIIDDEDSKVCDENGDHSDGDKFFSTQHKNTDFTNQEKSNSEKDLSQLEEEIIDDEDSKICHKNNDHSDKEHKNTDFTNQEGSNTEKKQVQLKDSDENSDHLDSDTVSSTQAQHEDRNSNVNDQSKQNVSDIEDTKYNDENSDHSDSERIFSTEHKNTDFTNQKGFNSEKEQVQLTDSDENSDHLVSDTVSSTQAQHEDRNSNVNDQSKQNVSDIEDTKYNDENSDHSDSERIFSTEEHKNTYFTNQERSNSEKDLVQLENDDDNSDHLDSDMASFLVGHGVDQSKQNVRDIEDTKDRDENSDHLDSNIVYLTKTHHGDGNANLNDEKCYNSESDLIQLKQSLSDFEDTKESDTNSDIICASLEQIEKISTKTVNEDRCSSESHQIRQSTVYGDEDTKDSWSSVERDITELADIVHASETTSIENSDFLDSEVCSRQVLHEDKTINTVDDQSAISRTDLVQPSLEVDDEGADLIIEETMELETDFIEVSQEEVTTFCYLEGANELEHPEIDDIEYNDDLCQISEDNQTINVEKPLQEIENFTNNDSSFTEEVTQEFEDEHTSEISKTRSLVDEPSCLHEKELIATSQMLEKTEDSGEYITHIKENVTHVNIETTTEIKELNEEVQITENDEIISESELDIQTDVVVEIYKQDLEDNINTDEHELNTTKDSEATSNLQHKIEFESEELLYQDEQIVECSENVVGENIKESKKEVAVVSDHLQQVTNDLQCVHDNININAPNTNLPTKIDNNEENLSANLADRVLSQSKNEIQETEKSSEHIEDSFVNEVIVGTNVEKQDDILLDIEAASNQIYTEVGGKEIVHPEDKASIIFGTPTTVIANEGVFPTSAEPVHPVQLLHGAVTSDWSKINSVDRSFALNNLNWDMYKEAVVTQESRGGLDLLANTAERIRDQETEIYVPSTKKQRKSIPRKLDLKKLQRKIVRRKQKNYVTKESESGEKRVTRSAYRRHLIDDILKPQEFRNTPPINNVKIHQLPDIITTKDTTDTDSNDSECNKLFIDDNKDNDLSVYDQDTQEEHLEFRSKVSPPTTTTVSKKTIKIKRSVRKTAKKEISRTNESASKLMVNIHTNLISEETRDGFFEENTTSNKSQTHVELQTAKKTESCNKTNAETPLIDVNASKTESCSKTNAETNFRNDYQILGHQSLHYSVSTPPKLRYKLACKNNIKSMVEKMERVKTEEIQHQVNPSHESIHKVPLDTPGGEENYLPIDVSTASSGDKKSTTCSMNLVDTCVTLETNKSIELYNKVFITNVDVDSRLQVSNIEVLSNMQPKTELWNQESVTTHKNVDNTIIEKFTYDKNVISISRLPANLVKVPEKIDVREIETKKQSDDPNVNIQKPDLEIRCKKLEKRRKTEILEPQSVAVPNTVDDIASLEELDSRKQSGDNIDLNINKQISTAEIVPKKVGKRRLTQVCDDISSLKEFDADNNIDSSINQVPNVELTPKKVGKRRKTQVIQLTPKNIDNTSSLEDAKKQPDINIDQNIDHRVPKVEFTPKKVGKRRKTQVLQLDPVIAPENIGAISSLKELNAENQPDINIDPSVNHQLDSVIAPENIGAISSLEELNAEKQPDINIDQNINHRVPKVEFTPKKVGKRRKRQVLQLDSVIAPENIGAISSLKELNAEKQPDINIDPSISHQAPNEEFTLKKVGKRRKTKVLQLEPVTTHENKDVISSLKELNNKKQLISTLIQVSVSVQYAVSSLKELNDEKQPDINIDPSISHQVPNVEFTSKKVGKRRKTKVLQSKPITASENVDDMSPNQSVQSDNNIDPNINYQLSNKECHPTKVEKRRKTQLGSIAVSENSFEEHTILQTNTGVHSGNLKEKLNNTEFVQQESVGSPESVDDIPLDIRISQVKRGSQEGGEMSSLEYTTVDNILPNVEEISLTEKQIFQSIPNEEIQETVQQTNTNLQYPNVEVSLNDPKDFTGEVLQNESIGSTESVDDIPLHLRLMQVEHGVKENNPSQDFLVESLLTSDTGCNISKNVEETLAQSEVVNKSSSESQDMSVEENNLSEDVNNRKNSVLKKIKILSDVLISPKKEAITSTITQKQSKLEDLEVTDTLPSKIVLDSNQNTSERFSTKEKRKRGRATNRKNAEILPEGMNKSLVNETQTHLEEGEQHEIVNKEIKIMKDRQDINKNKKTTAAINLESVFSDISKQVSSKTKYSILKPKDSESQDTKITKSSHSERSKRRKSLDDVVVKTKDKQVTFSSQIEEIRRKDVSLDIEQGKRSEKKNQVLKNRNNEKDQTANLDKEKATDSLKNEMENVSYDVGSNKKKLKSTNKDNILGKKEVETQERKPRRISVMYDEKEVDDLIRKYVEDTSIGQHQMTVTAVVENKLKTDRHKSDSKSAVQIQKPKIQLSVNERRVRNDRSKSCTEYDISRSKKSSNEKSLRSKSASTSEIDKKLELDKPKLLQDSMLPAEYTSKRRSRSASKDDNQKIISEECNELSQLTKKPEKQPNIRKLRSKSTCITESEKMLKQPQKLSDSTLKIADSNERRLRSKSLVTPETEHPIKLEQSVPKPHKNSHDVITSSSEIAEQLPRRILRSKTISNESLTNNKQNESVLNTEVPKDLPETKHIATEQKSPTDCSVKEKLELTTLSDDTQDVFNTTLKETITTKAANFLSGNPKDSTPSASNVTEEPVTINTRSKTVKTKYHKEHSSLSDTIATQSKFINAEDQNLPAPSVCSSEIESAVNVLEVSQNIRETRKNKYVPIKDVIDKTKTKDQITFIDKELRVILYRDNNENNKTTTKLQEVSVKSKEGAKETIAKTHTTGLDLGNETEITQVEESKQEIAGVEESTVTGHKHISSSISVDERKNCKSDVSINQAPCQSQITVKPVKDRLNLSEISSLITHNAIQIHAEPKHVVVEQSSLENQINNDIKLTQSDYDTISEVTSSETQNTDVPTVNKPDIVSEVSSSELYNEVQADPIVEQVPLENQIIENTSEIPEISSSETCNDIQDNQNKPINESIEENSLEGQTNTGIKTTEYISEGTSEISSSETYNKIQQDVIKSTEVPDDQLSISDCVMVTEDKSDEISSSKTSNEIQEMKVKAADVPYDQMSAESQINDSIMVTKDNSVEVPEISSSKIFNEIQEVNIRLTDVPDNEKLTENQINVSILATEDKSDEISSSKISNEVKEVNCNGYTDKSDEISKISNKIQEDKVRSDVPVEPMANVYKIDDSVKSSEKVMEPFDYVKDSIAIQEHSISLGEESKSSPSVEPACSLKGGFISSEKTQSVVPDQQYLKLNEKLKSRKSSSRKNKVSDGLITSTTASDNKHLKLDKSIKRIPVMSESVDKSKSVKKSGSVLDNKTKDTKEVTLNIRVLKPISRKERRKSTPQKILKIKSKINLTEIIASNTELLEDKYERKSAAESNLKIETTDLATFDQQQENTEERLITDGTKDHEEEKIQLETLPLIDNENPDVGLMSSNVEEIELSTENLNQQSEPVEAISDVTNKELTSKTLNISETNISSSCEPMNQCTSTELYKNNSKEYFSNVDLKPIEEKVSTDYTGQEVVDIENNSGLVVNDAHISSSSPSDEDLSVKVKVNSEKCSSLDEITTRSTGLTSTNSSIAEDSQIAAVVQTLEGDTGKTFENTTHLEYPPTIVDNDELVTRSTPIFPESLPEAMQENKENTSNANQDLINTITNVPNNLEVNSDDHDTLEQTARFALDTDFTSSKTIESSFNLDTNIDNGISNIDLPVTNIDSSKPQTKIDVHTSLMTEDKIISNKTKIQNTPHVEAVVTQNPMLNISIPKVDNAQFSSESLETPDIEKFLATVPFFGNSAQQQEPVSVSGFQDNEKLSVQAVNQENISKVQDQITPPEIKKDSLILHGKGYRGDGLEENIQNTGNLSENISLLLEILASAENLDAINGSETTANKNGDVVAYNQDNQSPLIPVSVEKIINEFKYPQSPVKVLQKRKVLPEKFQSLSQSFAAGYPNYDSEPSTSTGIYASRRNKKPVASLSNQQSSSWDIPDVSCNEEVVSTELAPHDYSSLEDMSQSLVLASDNPQENQNQALMPSAEQAMSYRDLDPEVFPADFADFCTKMSVTETTSYVVEKSWIPSPFGLPNQFNHPFFNHFNLVPKYRDVRSQQISISRTISTTITDSNMYPYPDIMPTADRRITSKKEIKLVNRFNQANADVSVNCNELTASNNPALENYIAQGNQQSGNSQLRAITDGKNDHNYSYFAGDPVMSIAEEGGDMSPNAKEFGNVILNCENDNEFLDSTAPLLDLDLSDENSTRRGTESFPSWDPEPKVTVENSEQFDDETSSVIMEFIVDHSIADAWNQQETVDNEIQTFPVSNFDLFSQESLNQGGDTFNNSTTLSDEIATSQTCRVEPLDDDVNINICSSLSLSPDDDELPLMNTNAAALYQKPETTDIDLYTSFDELNQKTTPPTTLLKVDNVVPEKTADIPKPESKEDIPSKTDNKSKRVAQQLALYKKLNSKKAKEVNQNDSKQNSMEIPSRQSVRISPRTWTRQSASPMSVKTSPSSQEGSPKTVEQSPIESPVSCIPSEPVILNFKLKNLLQSGIRTDNLNTLEKVKNTKVDVVPEQSTETPSVEAATKTEEIATAKTATKKIDSSKSDLTKKEHIKVDSTNVKDECTEENIKEHSKTDSKADKKKEHSKIISKPERKVEVNDSDTSKIDTTKKASTNDASKTETNRNDQSETRKEISKTDAYKVDTKKEVNKKDSKSDNKKGVTQIDDNKSEYNRSDSNKTEKKKEHHQTDVSKTESKRERSTTNISKSGTNKTPNTEDNKAEIAKQSIRSDTKHSYDETRSTRTSRPDRTDSSSRKKVAEDPTSNSLKQHSSSESNKEDKQFKEYPKNPRTTSISIPVKSSTGKKSEVFVNNDVSQLQSKSIPKPVLSQMAPEDCLQYEISEARSNLYDTVKSRKRAATKRETSVERIAGTSRYHHEFRPRKSKRKSPDEDSDYVKIPEKVPRVDEERPNSSSDLKVKIRRDSSGRQYTTTPSPQSVEADSSSRQYSTSAGSSVSQNSQRYIHDSSSRRYEMGAGGSDIQNSQRHTRDSISRSHSGNLNNSGNQGSQSTGSDSSNRQYTSATPVSNQNSQIYKRDNTGRQYVSTSGGFSSHGSKSTSSSRQYSSSSGSSGSQRPQSSRQGNSDRQHPSYQSSDSQRSQSTRQENSYRQHASYQSSESQRSQSSRLDNSGRQYPPYTSPYQNTPTDNLGPNKPTPQGSSSTGYTVDEILNKSREPRECTKDKIRSNGYKRSSNGLPVSSHKPFKTSEDAFDHLVVEGNVNPFFSNQPNDPKYGINRRLDDQSSLWNKSEKSRRDSSQRYSSSRSSADFSRSAPDMKSPRCGQYRDIRSPIYLPRRPSNNKFPSSSNVISEKFQRINEGQKAPTSSDTHHYTGSGSGLSDEKKNELLEDLRNMVQRQLNKSNKSNSNYDWYQGVEPLLSDNPPGNYLNCSR</sequence>
<feature type="region of interest" description="Disordered" evidence="2">
    <location>
        <begin position="212"/>
        <end position="236"/>
    </location>
</feature>
<dbReference type="EMBL" id="OU898284">
    <property type="protein sequence ID" value="CAH1285719.1"/>
    <property type="molecule type" value="Genomic_DNA"/>
</dbReference>
<feature type="region of interest" description="Disordered" evidence="2">
    <location>
        <begin position="5240"/>
        <end position="5267"/>
    </location>
</feature>
<feature type="compositionally biased region" description="Polar residues" evidence="2">
    <location>
        <begin position="780"/>
        <end position="791"/>
    </location>
</feature>
<feature type="region of interest" description="Disordered" evidence="2">
    <location>
        <begin position="3626"/>
        <end position="3645"/>
    </location>
</feature>
<feature type="compositionally biased region" description="Low complexity" evidence="2">
    <location>
        <begin position="6128"/>
        <end position="6143"/>
    </location>
</feature>
<feature type="compositionally biased region" description="Polar residues" evidence="2">
    <location>
        <begin position="6178"/>
        <end position="6203"/>
    </location>
</feature>
<feature type="compositionally biased region" description="Basic and acidic residues" evidence="2">
    <location>
        <begin position="1204"/>
        <end position="1229"/>
    </location>
</feature>
<feature type="region of interest" description="Disordered" evidence="2">
    <location>
        <begin position="2993"/>
        <end position="3014"/>
    </location>
</feature>
<feature type="compositionally biased region" description="Polar residues" evidence="2">
    <location>
        <begin position="6336"/>
        <end position="6348"/>
    </location>
</feature>
<feature type="compositionally biased region" description="Low complexity" evidence="2">
    <location>
        <begin position="6033"/>
        <end position="6056"/>
    </location>
</feature>
<evidence type="ECO:0000256" key="1">
    <source>
        <dbReference type="SAM" id="Coils"/>
    </source>
</evidence>
<feature type="compositionally biased region" description="Basic and acidic residues" evidence="2">
    <location>
        <begin position="914"/>
        <end position="937"/>
    </location>
</feature>
<evidence type="ECO:0000313" key="3">
    <source>
        <dbReference type="EMBL" id="CAH1285719.1"/>
    </source>
</evidence>
<evidence type="ECO:0000256" key="2">
    <source>
        <dbReference type="SAM" id="MobiDB-lite"/>
    </source>
</evidence>
<feature type="compositionally biased region" description="Basic and acidic residues" evidence="2">
    <location>
        <begin position="6002"/>
        <end position="6012"/>
    </location>
</feature>
<feature type="compositionally biased region" description="Polar residues" evidence="2">
    <location>
        <begin position="5803"/>
        <end position="5815"/>
    </location>
</feature>
<name>A0A9P0GW13_DIABA</name>
<feature type="compositionally biased region" description="Basic and acidic residues" evidence="2">
    <location>
        <begin position="1046"/>
        <end position="1063"/>
    </location>
</feature>
<feature type="compositionally biased region" description="Basic residues" evidence="2">
    <location>
        <begin position="4255"/>
        <end position="4264"/>
    </location>
</feature>
<feature type="coiled-coil region" evidence="1">
    <location>
        <begin position="1598"/>
        <end position="1658"/>
    </location>
</feature>
<feature type="compositionally biased region" description="Polar residues" evidence="2">
    <location>
        <begin position="1012"/>
        <end position="1026"/>
    </location>
</feature>
<feature type="region of interest" description="Disordered" evidence="2">
    <location>
        <begin position="3170"/>
        <end position="3198"/>
    </location>
</feature>
<feature type="compositionally biased region" description="Polar residues" evidence="2">
    <location>
        <begin position="1190"/>
        <end position="1201"/>
    </location>
</feature>
<feature type="compositionally biased region" description="Basic and acidic residues" evidence="2">
    <location>
        <begin position="3365"/>
        <end position="3394"/>
    </location>
</feature>
<keyword evidence="1" id="KW-0175">Coiled coil</keyword>
<feature type="compositionally biased region" description="Acidic residues" evidence="2">
    <location>
        <begin position="1035"/>
        <end position="1045"/>
    </location>
</feature>
<feature type="region of interest" description="Disordered" evidence="2">
    <location>
        <begin position="5406"/>
        <end position="5434"/>
    </location>
</feature>
<feature type="compositionally biased region" description="Basic and acidic residues" evidence="2">
    <location>
        <begin position="3403"/>
        <end position="3415"/>
    </location>
</feature>
<feature type="compositionally biased region" description="Polar residues" evidence="2">
    <location>
        <begin position="5966"/>
        <end position="6001"/>
    </location>
</feature>
<protein>
    <submittedName>
        <fullName evidence="3">Uncharacterized protein</fullName>
    </submittedName>
</protein>
<feature type="compositionally biased region" description="Basic and acidic residues" evidence="2">
    <location>
        <begin position="3434"/>
        <end position="3444"/>
    </location>
</feature>
<dbReference type="OrthoDB" id="6784905at2759"/>
<feature type="compositionally biased region" description="Polar residues" evidence="2">
    <location>
        <begin position="5743"/>
        <end position="5755"/>
    </location>
</feature>
<reference evidence="3" key="1">
    <citation type="submission" date="2022-01" db="EMBL/GenBank/DDBJ databases">
        <authorList>
            <person name="King R."/>
        </authorList>
    </citation>
    <scope>NUCLEOTIDE SEQUENCE</scope>
</reference>
<feature type="region of interest" description="Disordered" evidence="2">
    <location>
        <begin position="1267"/>
        <end position="1293"/>
    </location>
</feature>
<feature type="region of interest" description="Disordered" evidence="2">
    <location>
        <begin position="3233"/>
        <end position="3261"/>
    </location>
</feature>
<feature type="compositionally biased region" description="Basic and acidic residues" evidence="2">
    <location>
        <begin position="5660"/>
        <end position="5742"/>
    </location>
</feature>
<feature type="compositionally biased region" description="Basic and acidic residues" evidence="2">
    <location>
        <begin position="996"/>
        <end position="1010"/>
    </location>
</feature>
<feature type="compositionally biased region" description="Basic and acidic residues" evidence="2">
    <location>
        <begin position="1072"/>
        <end position="1092"/>
    </location>
</feature>
<feature type="compositionally biased region" description="Basic and acidic residues" evidence="2">
    <location>
        <begin position="3170"/>
        <end position="3188"/>
    </location>
</feature>
<feature type="region of interest" description="Disordered" evidence="2">
    <location>
        <begin position="5577"/>
        <end position="5849"/>
    </location>
</feature>
<feature type="compositionally biased region" description="Basic and acidic residues" evidence="2">
    <location>
        <begin position="5756"/>
        <end position="5801"/>
    </location>
</feature>
<feature type="region of interest" description="Disordered" evidence="2">
    <location>
        <begin position="5447"/>
        <end position="5514"/>
    </location>
</feature>
<feature type="compositionally biased region" description="Polar residues" evidence="2">
    <location>
        <begin position="6057"/>
        <end position="6072"/>
    </location>
</feature>
<gene>
    <name evidence="3" type="ORF">DIABBA_LOCUS12865</name>
</gene>
<feature type="compositionally biased region" description="Low complexity" evidence="2">
    <location>
        <begin position="6297"/>
        <end position="6311"/>
    </location>
</feature>
<feature type="region of interest" description="Disordered" evidence="2">
    <location>
        <begin position="557"/>
        <end position="581"/>
    </location>
</feature>
<proteinExistence type="predicted"/>
<feature type="region of interest" description="Disordered" evidence="2">
    <location>
        <begin position="3073"/>
        <end position="3093"/>
    </location>
</feature>
<feature type="compositionally biased region" description="Basic and acidic residues" evidence="2">
    <location>
        <begin position="5816"/>
        <end position="5828"/>
    </location>
</feature>
<feature type="region of interest" description="Disordered" evidence="2">
    <location>
        <begin position="3342"/>
        <end position="3471"/>
    </location>
</feature>
<feature type="compositionally biased region" description="Basic residues" evidence="2">
    <location>
        <begin position="3083"/>
        <end position="3092"/>
    </location>
</feature>
<feature type="compositionally biased region" description="Polar residues" evidence="2">
    <location>
        <begin position="716"/>
        <end position="738"/>
    </location>
</feature>
<feature type="region of interest" description="Disordered" evidence="2">
    <location>
        <begin position="995"/>
        <end position="1241"/>
    </location>
</feature>
<evidence type="ECO:0000313" key="4">
    <source>
        <dbReference type="Proteomes" id="UP001153709"/>
    </source>
</evidence>
<feature type="compositionally biased region" description="Basic and acidic residues" evidence="2">
    <location>
        <begin position="609"/>
        <end position="621"/>
    </location>
</feature>
<feature type="compositionally biased region" description="Polar residues" evidence="2">
    <location>
        <begin position="938"/>
        <end position="949"/>
    </location>
</feature>
<feature type="compositionally biased region" description="Polar residues" evidence="2">
    <location>
        <begin position="5456"/>
        <end position="5508"/>
    </location>
</feature>
<feature type="region of interest" description="Disordered" evidence="2">
    <location>
        <begin position="650"/>
        <end position="793"/>
    </location>
</feature>
<feature type="compositionally biased region" description="Low complexity" evidence="2">
    <location>
        <begin position="6152"/>
        <end position="6164"/>
    </location>
</feature>
<feature type="compositionally biased region" description="Basic and acidic residues" evidence="2">
    <location>
        <begin position="5412"/>
        <end position="5433"/>
    </location>
</feature>
<feature type="compositionally biased region" description="Basic and acidic residues" evidence="2">
    <location>
        <begin position="686"/>
        <end position="715"/>
    </location>
</feature>
<feature type="region of interest" description="Disordered" evidence="2">
    <location>
        <begin position="914"/>
        <end position="949"/>
    </location>
</feature>
<feature type="region of interest" description="Disordered" evidence="2">
    <location>
        <begin position="6261"/>
        <end position="6381"/>
    </location>
</feature>
<feature type="region of interest" description="Disordered" evidence="2">
    <location>
        <begin position="609"/>
        <end position="630"/>
    </location>
</feature>
<feature type="region of interest" description="Disordered" evidence="2">
    <location>
        <begin position="2754"/>
        <end position="2774"/>
    </location>
</feature>
<feature type="region of interest" description="Disordered" evidence="2">
    <location>
        <begin position="4253"/>
        <end position="4272"/>
    </location>
</feature>
<feature type="region of interest" description="Disordered" evidence="2">
    <location>
        <begin position="5892"/>
        <end position="6243"/>
    </location>
</feature>
<feature type="compositionally biased region" description="Basic and acidic residues" evidence="2">
    <location>
        <begin position="739"/>
        <end position="768"/>
    </location>
</feature>
<organism evidence="3 4">
    <name type="scientific">Diabrotica balteata</name>
    <name type="common">Banded cucumber beetle</name>
    <dbReference type="NCBI Taxonomy" id="107213"/>
    <lineage>
        <taxon>Eukaryota</taxon>
        <taxon>Metazoa</taxon>
        <taxon>Ecdysozoa</taxon>
        <taxon>Arthropoda</taxon>
        <taxon>Hexapoda</taxon>
        <taxon>Insecta</taxon>
        <taxon>Pterygota</taxon>
        <taxon>Neoptera</taxon>
        <taxon>Endopterygota</taxon>
        <taxon>Coleoptera</taxon>
        <taxon>Polyphaga</taxon>
        <taxon>Cucujiformia</taxon>
        <taxon>Chrysomeloidea</taxon>
        <taxon>Chrysomelidae</taxon>
        <taxon>Galerucinae</taxon>
        <taxon>Diabroticina</taxon>
        <taxon>Diabroticites</taxon>
        <taxon>Diabrotica</taxon>
    </lineage>
</organism>
<feature type="compositionally biased region" description="Polar residues" evidence="2">
    <location>
        <begin position="5830"/>
        <end position="5844"/>
    </location>
</feature>
<feature type="compositionally biased region" description="Basic and acidic residues" evidence="2">
    <location>
        <begin position="1121"/>
        <end position="1146"/>
    </location>
</feature>
<dbReference type="Proteomes" id="UP001153709">
    <property type="component" value="Chromosome 9"/>
</dbReference>
<feature type="compositionally biased region" description="Basic residues" evidence="2">
    <location>
        <begin position="5917"/>
        <end position="5926"/>
    </location>
</feature>
<feature type="compositionally biased region" description="Polar residues" evidence="2">
    <location>
        <begin position="563"/>
        <end position="581"/>
    </location>
</feature>